<evidence type="ECO:0008006" key="3">
    <source>
        <dbReference type="Google" id="ProtNLM"/>
    </source>
</evidence>
<dbReference type="EMBL" id="FXXP01000002">
    <property type="protein sequence ID" value="SMX28188.1"/>
    <property type="molecule type" value="Genomic_DNA"/>
</dbReference>
<evidence type="ECO:0000313" key="2">
    <source>
        <dbReference type="Proteomes" id="UP000225972"/>
    </source>
</evidence>
<accession>A0A238JBZ9</accession>
<gene>
    <name evidence="1" type="ORF">TRP8649_02303</name>
</gene>
<dbReference type="Pfam" id="PF14234">
    <property type="entry name" value="DUF4336"/>
    <property type="match status" value="1"/>
</dbReference>
<dbReference type="PANTHER" id="PTHR33835">
    <property type="entry name" value="YALI0C07656P"/>
    <property type="match status" value="1"/>
</dbReference>
<reference evidence="2" key="1">
    <citation type="submission" date="2017-05" db="EMBL/GenBank/DDBJ databases">
        <authorList>
            <person name="Rodrigo-Torres L."/>
            <person name="Arahal R. D."/>
            <person name="Lucena T."/>
        </authorList>
    </citation>
    <scope>NUCLEOTIDE SEQUENCE [LARGE SCALE GENOMIC DNA]</scope>
    <source>
        <strain evidence="2">CECT 8649</strain>
    </source>
</reference>
<name>A0A238JBZ9_9RHOB</name>
<evidence type="ECO:0000313" key="1">
    <source>
        <dbReference type="EMBL" id="SMX28188.1"/>
    </source>
</evidence>
<dbReference type="Proteomes" id="UP000225972">
    <property type="component" value="Unassembled WGS sequence"/>
</dbReference>
<dbReference type="InterPro" id="IPR036866">
    <property type="entry name" value="RibonucZ/Hydroxyglut_hydro"/>
</dbReference>
<organism evidence="1 2">
    <name type="scientific">Pelagimonas phthalicica</name>
    <dbReference type="NCBI Taxonomy" id="1037362"/>
    <lineage>
        <taxon>Bacteria</taxon>
        <taxon>Pseudomonadati</taxon>
        <taxon>Pseudomonadota</taxon>
        <taxon>Alphaproteobacteria</taxon>
        <taxon>Rhodobacterales</taxon>
        <taxon>Roseobacteraceae</taxon>
        <taxon>Pelagimonas</taxon>
    </lineage>
</organism>
<dbReference type="InterPro" id="IPR025638">
    <property type="entry name" value="DUF4336"/>
</dbReference>
<keyword evidence="2" id="KW-1185">Reference proteome</keyword>
<proteinExistence type="predicted"/>
<dbReference type="PANTHER" id="PTHR33835:SF1">
    <property type="entry name" value="METALLO-BETA-LACTAMASE DOMAIN-CONTAINING PROTEIN"/>
    <property type="match status" value="1"/>
</dbReference>
<dbReference type="OrthoDB" id="450111at2"/>
<dbReference type="AlphaFoldDB" id="A0A238JBZ9"/>
<sequence length="231" mass="26917">MIEDFVPNLWIVEGQCVNFHGFAYPTRSVVARLENGDIWVWSPIKLTEELAQEVEALGPVRHLVSPNKIHHLFLSEWQQRFPDALLWGPASTIKKRNDLSFQTPLNGNAPRLWSDEFEQFHVQGSMAMDEVLFLHKPSRTLIVADFSENFGSDFLEKNWKGWQHWLARAWGITEGKGYAPLDWRMSFFRRAKLRQIRDKLLSRDVENVVMAHGVIQQTNGSAYLQQCLRWI</sequence>
<dbReference type="RefSeq" id="WP_099245349.1">
    <property type="nucleotide sequence ID" value="NZ_FXXP01000002.1"/>
</dbReference>
<dbReference type="SUPFAM" id="SSF56281">
    <property type="entry name" value="Metallo-hydrolase/oxidoreductase"/>
    <property type="match status" value="1"/>
</dbReference>
<protein>
    <recommendedName>
        <fullName evidence="3">DUF4336 domain-containing protein</fullName>
    </recommendedName>
</protein>
<dbReference type="Gene3D" id="3.60.15.10">
    <property type="entry name" value="Ribonuclease Z/Hydroxyacylglutathione hydrolase-like"/>
    <property type="match status" value="1"/>
</dbReference>